<evidence type="ECO:0000256" key="1">
    <source>
        <dbReference type="SAM" id="MobiDB-lite"/>
    </source>
</evidence>
<accession>A0A6L2KBK8</accession>
<dbReference type="EMBL" id="BKCJ010001983">
    <property type="protein sequence ID" value="GEU45425.1"/>
    <property type="molecule type" value="Genomic_DNA"/>
</dbReference>
<name>A0A6L2KBK8_TANCI</name>
<reference evidence="3" key="1">
    <citation type="journal article" date="2019" name="Sci. Rep.">
        <title>Draft genome of Tanacetum cinerariifolium, the natural source of mosquito coil.</title>
        <authorList>
            <person name="Yamashiro T."/>
            <person name="Shiraishi A."/>
            <person name="Satake H."/>
            <person name="Nakayama K."/>
        </authorList>
    </citation>
    <scope>NUCLEOTIDE SEQUENCE</scope>
</reference>
<feature type="compositionally biased region" description="Basic and acidic residues" evidence="1">
    <location>
        <begin position="208"/>
        <end position="219"/>
    </location>
</feature>
<feature type="compositionally biased region" description="Low complexity" evidence="1">
    <location>
        <begin position="182"/>
        <end position="206"/>
    </location>
</feature>
<dbReference type="AlphaFoldDB" id="A0A6L2KBK8"/>
<evidence type="ECO:0000313" key="3">
    <source>
        <dbReference type="EMBL" id="GEU45425.1"/>
    </source>
</evidence>
<organism evidence="3">
    <name type="scientific">Tanacetum cinerariifolium</name>
    <name type="common">Dalmatian daisy</name>
    <name type="synonym">Chrysanthemum cinerariifolium</name>
    <dbReference type="NCBI Taxonomy" id="118510"/>
    <lineage>
        <taxon>Eukaryota</taxon>
        <taxon>Viridiplantae</taxon>
        <taxon>Streptophyta</taxon>
        <taxon>Embryophyta</taxon>
        <taxon>Tracheophyta</taxon>
        <taxon>Spermatophyta</taxon>
        <taxon>Magnoliopsida</taxon>
        <taxon>eudicotyledons</taxon>
        <taxon>Gunneridae</taxon>
        <taxon>Pentapetalae</taxon>
        <taxon>asterids</taxon>
        <taxon>campanulids</taxon>
        <taxon>Asterales</taxon>
        <taxon>Asteraceae</taxon>
        <taxon>Asteroideae</taxon>
        <taxon>Anthemideae</taxon>
        <taxon>Anthemidinae</taxon>
        <taxon>Tanacetum</taxon>
    </lineage>
</organism>
<protein>
    <submittedName>
        <fullName evidence="3">Retrovirus-related Pol polyprotein from transposon TNT 1-94</fullName>
    </submittedName>
</protein>
<sequence>MLSIGQLMSSGLVIVFGDGYCYIQDKRSGQRIAKISMTTSRMFPLDVLLGKEKVMIVKAWKDSHIWHMRYGHLHLNVMKILKNKDMVMGLPNFDDIEFCEGYILGKQSQNSFHVGQCWRASRHLELVHAYLCGPMITESLKVATWPSSTNKDGKKILIPCDDVTPTLDIEPILEPLSPTLHSLQSPKSPSSSSLISNDASSSDSPPIKSRDLKDIYDSC</sequence>
<gene>
    <name evidence="3" type="ORF">Tci_017403</name>
</gene>
<comment type="caution">
    <text evidence="3">The sequence shown here is derived from an EMBL/GenBank/DDBJ whole genome shotgun (WGS) entry which is preliminary data.</text>
</comment>
<feature type="domain" description="GAG-pre-integrase" evidence="2">
    <location>
        <begin position="52"/>
        <end position="107"/>
    </location>
</feature>
<dbReference type="InterPro" id="IPR025724">
    <property type="entry name" value="GAG-pre-integrase_dom"/>
</dbReference>
<evidence type="ECO:0000259" key="2">
    <source>
        <dbReference type="Pfam" id="PF13976"/>
    </source>
</evidence>
<proteinExistence type="predicted"/>
<feature type="region of interest" description="Disordered" evidence="1">
    <location>
        <begin position="179"/>
        <end position="219"/>
    </location>
</feature>
<dbReference type="Pfam" id="PF13976">
    <property type="entry name" value="gag_pre-integrs"/>
    <property type="match status" value="1"/>
</dbReference>